<dbReference type="AlphaFoldDB" id="A0AAE1I225"/>
<comment type="caution">
    <text evidence="1">The sequence shown here is derived from an EMBL/GenBank/DDBJ whole genome shotgun (WGS) entry which is preliminary data.</text>
</comment>
<keyword evidence="2" id="KW-1185">Reference proteome</keyword>
<dbReference type="EMBL" id="JAHWGI010001430">
    <property type="protein sequence ID" value="KAK3931763.1"/>
    <property type="molecule type" value="Genomic_DNA"/>
</dbReference>
<organism evidence="1 2">
    <name type="scientific">Frankliniella fusca</name>
    <dbReference type="NCBI Taxonomy" id="407009"/>
    <lineage>
        <taxon>Eukaryota</taxon>
        <taxon>Metazoa</taxon>
        <taxon>Ecdysozoa</taxon>
        <taxon>Arthropoda</taxon>
        <taxon>Hexapoda</taxon>
        <taxon>Insecta</taxon>
        <taxon>Pterygota</taxon>
        <taxon>Neoptera</taxon>
        <taxon>Paraneoptera</taxon>
        <taxon>Thysanoptera</taxon>
        <taxon>Terebrantia</taxon>
        <taxon>Thripoidea</taxon>
        <taxon>Thripidae</taxon>
        <taxon>Frankliniella</taxon>
    </lineage>
</organism>
<evidence type="ECO:0000313" key="2">
    <source>
        <dbReference type="Proteomes" id="UP001219518"/>
    </source>
</evidence>
<evidence type="ECO:0000313" key="1">
    <source>
        <dbReference type="EMBL" id="KAK3931763.1"/>
    </source>
</evidence>
<sequence length="113" mass="12441">MDFNDSAILRDIKPGLTEDDRRGLAAPLTREEVEEAVKKAPRNKSPGQDGLPAEFYRSAWGVIGDTLVDVLNAELRRGRLSASQATGIMVLIPKTKTPTTIKHYRPITLLNAD</sequence>
<dbReference type="PANTHER" id="PTHR19446">
    <property type="entry name" value="REVERSE TRANSCRIPTASES"/>
    <property type="match status" value="1"/>
</dbReference>
<protein>
    <submittedName>
        <fullName evidence="1">Transposon TX1 uncharacterized 149 kDa protein</fullName>
    </submittedName>
</protein>
<proteinExistence type="predicted"/>
<name>A0AAE1I225_9NEOP</name>
<reference evidence="1" key="1">
    <citation type="submission" date="2021-07" db="EMBL/GenBank/DDBJ databases">
        <authorList>
            <person name="Catto M.A."/>
            <person name="Jacobson A."/>
            <person name="Kennedy G."/>
            <person name="Labadie P."/>
            <person name="Hunt B.G."/>
            <person name="Srinivasan R."/>
        </authorList>
    </citation>
    <scope>NUCLEOTIDE SEQUENCE</scope>
    <source>
        <strain evidence="1">PL_HMW_Pooled</strain>
        <tissue evidence="1">Head</tissue>
    </source>
</reference>
<dbReference type="Proteomes" id="UP001219518">
    <property type="component" value="Unassembled WGS sequence"/>
</dbReference>
<accession>A0AAE1I225</accession>
<reference evidence="1" key="2">
    <citation type="journal article" date="2023" name="BMC Genomics">
        <title>Pest status, molecular evolution, and epigenetic factors derived from the genome assembly of Frankliniella fusca, a thysanopteran phytovirus vector.</title>
        <authorList>
            <person name="Catto M.A."/>
            <person name="Labadie P.E."/>
            <person name="Jacobson A.L."/>
            <person name="Kennedy G.G."/>
            <person name="Srinivasan R."/>
            <person name="Hunt B.G."/>
        </authorList>
    </citation>
    <scope>NUCLEOTIDE SEQUENCE</scope>
    <source>
        <strain evidence="1">PL_HMW_Pooled</strain>
    </source>
</reference>
<gene>
    <name evidence="1" type="ORF">KUF71_008982</name>
</gene>